<feature type="domain" description="RING-type" evidence="13">
    <location>
        <begin position="106"/>
        <end position="148"/>
    </location>
</feature>
<organism evidence="14 15">
    <name type="scientific">Camellia sinensis var. sinensis</name>
    <name type="common">China tea</name>
    <dbReference type="NCBI Taxonomy" id="542762"/>
    <lineage>
        <taxon>Eukaryota</taxon>
        <taxon>Viridiplantae</taxon>
        <taxon>Streptophyta</taxon>
        <taxon>Embryophyta</taxon>
        <taxon>Tracheophyta</taxon>
        <taxon>Spermatophyta</taxon>
        <taxon>Magnoliopsida</taxon>
        <taxon>eudicotyledons</taxon>
        <taxon>Gunneridae</taxon>
        <taxon>Pentapetalae</taxon>
        <taxon>asterids</taxon>
        <taxon>Ericales</taxon>
        <taxon>Theaceae</taxon>
        <taxon>Camellia</taxon>
    </lineage>
</organism>
<dbReference type="AlphaFoldDB" id="A0A4V6RYQ8"/>
<evidence type="ECO:0000256" key="6">
    <source>
        <dbReference type="ARBA" id="ARBA00022723"/>
    </source>
</evidence>
<keyword evidence="9 12" id="KW-0472">Membrane</keyword>
<comment type="catalytic activity">
    <reaction evidence="1">
        <text>S-ubiquitinyl-[E2 ubiquitin-conjugating enzyme]-L-cysteine + [acceptor protein]-L-lysine = [E2 ubiquitin-conjugating enzyme]-L-cysteine + N(6)-ubiquitinyl-[acceptor protein]-L-lysine.</text>
        <dbReference type="EC" id="2.3.2.27"/>
    </reaction>
</comment>
<dbReference type="EC" id="2.3.2.27" evidence="3"/>
<dbReference type="InterPro" id="IPR044602">
    <property type="entry name" value="ATL10/ATL72-79-like"/>
</dbReference>
<sequence>MASQEPQPFHWRYPELDDRDLQIRGRTLFSIVVLVAFILLITLLFIYARWVCRLRLLLSASSDLPHAPPSQPQPQPPQGLHPSTINSFPIILHNSSTMKTVDDSECCICLGIFQNEDKVKVLPKCHHCYHSDCVDRWLTAHSSCPLCRSSLRADSPV</sequence>
<evidence type="ECO:0000256" key="2">
    <source>
        <dbReference type="ARBA" id="ARBA00004167"/>
    </source>
</evidence>
<dbReference type="GO" id="GO:0016567">
    <property type="term" value="P:protein ubiquitination"/>
    <property type="evidence" value="ECO:0007669"/>
    <property type="project" value="UniProtKB-UniPathway"/>
</dbReference>
<dbReference type="PANTHER" id="PTHR46905">
    <property type="entry name" value="RING-H2 FINGER PROTEIN ATL78"/>
    <property type="match status" value="1"/>
</dbReference>
<feature type="transmembrane region" description="Helical" evidence="12">
    <location>
        <begin position="28"/>
        <end position="48"/>
    </location>
</feature>
<keyword evidence="7" id="KW-0862">Zinc</keyword>
<keyword evidence="15" id="KW-1185">Reference proteome</keyword>
<dbReference type="Proteomes" id="UP000306102">
    <property type="component" value="Unassembled WGS sequence"/>
</dbReference>
<evidence type="ECO:0000259" key="13">
    <source>
        <dbReference type="PROSITE" id="PS50089"/>
    </source>
</evidence>
<dbReference type="InterPro" id="IPR013083">
    <property type="entry name" value="Znf_RING/FYVE/PHD"/>
</dbReference>
<evidence type="ECO:0000256" key="4">
    <source>
        <dbReference type="ARBA" id="ARBA00022679"/>
    </source>
</evidence>
<dbReference type="InterPro" id="IPR001841">
    <property type="entry name" value="Znf_RING"/>
</dbReference>
<evidence type="ECO:0000313" key="14">
    <source>
        <dbReference type="EMBL" id="THG20447.1"/>
    </source>
</evidence>
<evidence type="ECO:0000256" key="10">
    <source>
        <dbReference type="ARBA" id="ARBA00024209"/>
    </source>
</evidence>
<evidence type="ECO:0000256" key="12">
    <source>
        <dbReference type="SAM" id="Phobius"/>
    </source>
</evidence>
<dbReference type="Gene3D" id="3.30.40.10">
    <property type="entry name" value="Zinc/RING finger domain, C3HC4 (zinc finger)"/>
    <property type="match status" value="1"/>
</dbReference>
<gene>
    <name evidence="14" type="ORF">TEA_027526</name>
</gene>
<proteinExistence type="inferred from homology"/>
<dbReference type="SUPFAM" id="SSF57850">
    <property type="entry name" value="RING/U-box"/>
    <property type="match status" value="1"/>
</dbReference>
<evidence type="ECO:0000256" key="3">
    <source>
        <dbReference type="ARBA" id="ARBA00012483"/>
    </source>
</evidence>
<keyword evidence="11" id="KW-0863">Zinc-finger</keyword>
<dbReference type="PANTHER" id="PTHR46905:SF7">
    <property type="entry name" value="RING-H2 FINGER PROTEIN ATL78"/>
    <property type="match status" value="1"/>
</dbReference>
<evidence type="ECO:0000256" key="1">
    <source>
        <dbReference type="ARBA" id="ARBA00000900"/>
    </source>
</evidence>
<dbReference type="GO" id="GO:0061630">
    <property type="term" value="F:ubiquitin protein ligase activity"/>
    <property type="evidence" value="ECO:0007669"/>
    <property type="project" value="UniProtKB-EC"/>
</dbReference>
<dbReference type="GO" id="GO:0016020">
    <property type="term" value="C:membrane"/>
    <property type="evidence" value="ECO:0007669"/>
    <property type="project" value="UniProtKB-SubCell"/>
</dbReference>
<comment type="similarity">
    <text evidence="10">Belongs to the RING-type zinc finger family. ATL subfamily.</text>
</comment>
<evidence type="ECO:0000256" key="9">
    <source>
        <dbReference type="ARBA" id="ARBA00023136"/>
    </source>
</evidence>
<comment type="caution">
    <text evidence="14">The sequence shown here is derived from an EMBL/GenBank/DDBJ whole genome shotgun (WGS) entry which is preliminary data.</text>
</comment>
<dbReference type="EMBL" id="SDRB02001925">
    <property type="protein sequence ID" value="THG20447.1"/>
    <property type="molecule type" value="Genomic_DNA"/>
</dbReference>
<dbReference type="SMART" id="SM00184">
    <property type="entry name" value="RING"/>
    <property type="match status" value="1"/>
</dbReference>
<keyword evidence="6" id="KW-0479">Metal-binding</keyword>
<evidence type="ECO:0000256" key="7">
    <source>
        <dbReference type="ARBA" id="ARBA00022833"/>
    </source>
</evidence>
<protein>
    <recommendedName>
        <fullName evidence="3">RING-type E3 ubiquitin transferase</fullName>
        <ecNumber evidence="3">2.3.2.27</ecNumber>
    </recommendedName>
</protein>
<reference evidence="14 15" key="1">
    <citation type="journal article" date="2018" name="Proc. Natl. Acad. Sci. U.S.A.">
        <title>Draft genome sequence of Camellia sinensis var. sinensis provides insights into the evolution of the tea genome and tea quality.</title>
        <authorList>
            <person name="Wei C."/>
            <person name="Yang H."/>
            <person name="Wang S."/>
            <person name="Zhao J."/>
            <person name="Liu C."/>
            <person name="Gao L."/>
            <person name="Xia E."/>
            <person name="Lu Y."/>
            <person name="Tai Y."/>
            <person name="She G."/>
            <person name="Sun J."/>
            <person name="Cao H."/>
            <person name="Tong W."/>
            <person name="Gao Q."/>
            <person name="Li Y."/>
            <person name="Deng W."/>
            <person name="Jiang X."/>
            <person name="Wang W."/>
            <person name="Chen Q."/>
            <person name="Zhang S."/>
            <person name="Li H."/>
            <person name="Wu J."/>
            <person name="Wang P."/>
            <person name="Li P."/>
            <person name="Shi C."/>
            <person name="Zheng F."/>
            <person name="Jian J."/>
            <person name="Huang B."/>
            <person name="Shan D."/>
            <person name="Shi M."/>
            <person name="Fang C."/>
            <person name="Yue Y."/>
            <person name="Li F."/>
            <person name="Li D."/>
            <person name="Wei S."/>
            <person name="Han B."/>
            <person name="Jiang C."/>
            <person name="Yin Y."/>
            <person name="Xia T."/>
            <person name="Zhang Z."/>
            <person name="Bennetzen J.L."/>
            <person name="Zhao S."/>
            <person name="Wan X."/>
        </authorList>
    </citation>
    <scope>NUCLEOTIDE SEQUENCE [LARGE SCALE GENOMIC DNA]</scope>
    <source>
        <strain evidence="15">cv. Shuchazao</strain>
        <tissue evidence="14">Leaf</tissue>
    </source>
</reference>
<evidence type="ECO:0000256" key="8">
    <source>
        <dbReference type="ARBA" id="ARBA00022989"/>
    </source>
</evidence>
<dbReference type="GO" id="GO:0008270">
    <property type="term" value="F:zinc ion binding"/>
    <property type="evidence" value="ECO:0007669"/>
    <property type="project" value="UniProtKB-KW"/>
</dbReference>
<keyword evidence="8 12" id="KW-1133">Transmembrane helix</keyword>
<dbReference type="UniPathway" id="UPA00143"/>
<evidence type="ECO:0000256" key="5">
    <source>
        <dbReference type="ARBA" id="ARBA00022692"/>
    </source>
</evidence>
<name>A0A4V6RYQ8_CAMSN</name>
<evidence type="ECO:0000313" key="15">
    <source>
        <dbReference type="Proteomes" id="UP000306102"/>
    </source>
</evidence>
<dbReference type="Pfam" id="PF13639">
    <property type="entry name" value="zf-RING_2"/>
    <property type="match status" value="1"/>
</dbReference>
<evidence type="ECO:0000256" key="11">
    <source>
        <dbReference type="PROSITE-ProRule" id="PRU00175"/>
    </source>
</evidence>
<keyword evidence="4" id="KW-0808">Transferase</keyword>
<comment type="subcellular location">
    <subcellularLocation>
        <location evidence="2">Membrane</location>
        <topology evidence="2">Single-pass membrane protein</topology>
    </subcellularLocation>
</comment>
<keyword evidence="5 12" id="KW-0812">Transmembrane</keyword>
<accession>A0A4V6RYQ8</accession>
<dbReference type="PROSITE" id="PS50089">
    <property type="entry name" value="ZF_RING_2"/>
    <property type="match status" value="1"/>
</dbReference>